<dbReference type="Proteomes" id="UP001217476">
    <property type="component" value="Chromosome"/>
</dbReference>
<accession>A0AAJ5VT19</accession>
<dbReference type="CDD" id="cd00761">
    <property type="entry name" value="Glyco_tranf_GTA_type"/>
    <property type="match status" value="1"/>
</dbReference>
<dbReference type="Gene3D" id="3.90.550.10">
    <property type="entry name" value="Spore Coat Polysaccharide Biosynthesis Protein SpsA, Chain A"/>
    <property type="match status" value="1"/>
</dbReference>
<dbReference type="Pfam" id="PF00535">
    <property type="entry name" value="Glycos_transf_2"/>
    <property type="match status" value="1"/>
</dbReference>
<sequence>MTDPSAPLVTIAMPVFNGGLYVAAAVRSIVAQSFADWELLIIDDGSTDGALGRLSELADYRIRLIRDGRNLGLAARLNQAIEQARGRYFARMDHDDVAHPERLHHQLLYMEGNPAVDLLGTKCVAISEDYEILGEFPFSATHAEICRRPWLGFYLAHPTWLGRTDWFRRHRYAQPAPFRCEDQELLLRAHANSTYHALATPLLAYRVRNRVELRSLLRTRMTLSGVQCHYFWGRGQILAAATAVAAALARMAKDVLLPPTGDRRAEVATELPAEEHVWWTKWLTKMKQSARPAG</sequence>
<gene>
    <name evidence="2" type="ORF">P0Y65_16590</name>
</gene>
<name>A0AAJ5VT19_9HYPH</name>
<evidence type="ECO:0000259" key="1">
    <source>
        <dbReference type="Pfam" id="PF00535"/>
    </source>
</evidence>
<organism evidence="2 3">
    <name type="scientific">Candidatus Devosia phytovorans</name>
    <dbReference type="NCBI Taxonomy" id="3121372"/>
    <lineage>
        <taxon>Bacteria</taxon>
        <taxon>Pseudomonadati</taxon>
        <taxon>Pseudomonadota</taxon>
        <taxon>Alphaproteobacteria</taxon>
        <taxon>Hyphomicrobiales</taxon>
        <taxon>Devosiaceae</taxon>
        <taxon>Devosia</taxon>
    </lineage>
</organism>
<dbReference type="AlphaFoldDB" id="A0AAJ5VT19"/>
<dbReference type="InterPro" id="IPR029044">
    <property type="entry name" value="Nucleotide-diphossugar_trans"/>
</dbReference>
<evidence type="ECO:0000313" key="2">
    <source>
        <dbReference type="EMBL" id="WEK03792.1"/>
    </source>
</evidence>
<evidence type="ECO:0000313" key="3">
    <source>
        <dbReference type="Proteomes" id="UP001217476"/>
    </source>
</evidence>
<protein>
    <submittedName>
        <fullName evidence="2">Glycosyltransferase family 2 protein</fullName>
    </submittedName>
</protein>
<dbReference type="SUPFAM" id="SSF53448">
    <property type="entry name" value="Nucleotide-diphospho-sugar transferases"/>
    <property type="match status" value="1"/>
</dbReference>
<dbReference type="GO" id="GO:0016758">
    <property type="term" value="F:hexosyltransferase activity"/>
    <property type="evidence" value="ECO:0007669"/>
    <property type="project" value="UniProtKB-ARBA"/>
</dbReference>
<proteinExistence type="predicted"/>
<dbReference type="EMBL" id="CP119312">
    <property type="protein sequence ID" value="WEK03792.1"/>
    <property type="molecule type" value="Genomic_DNA"/>
</dbReference>
<dbReference type="InterPro" id="IPR001173">
    <property type="entry name" value="Glyco_trans_2-like"/>
</dbReference>
<reference evidence="2" key="1">
    <citation type="submission" date="2023-03" db="EMBL/GenBank/DDBJ databases">
        <title>Andean soil-derived lignocellulolytic bacterial consortium as a source of novel taxa and putative plastic-active enzymes.</title>
        <authorList>
            <person name="Diaz-Garcia L."/>
            <person name="Chuvochina M."/>
            <person name="Feuerriegel G."/>
            <person name="Bunk B."/>
            <person name="Sproer C."/>
            <person name="Streit W.R."/>
            <person name="Rodriguez L.M."/>
            <person name="Overmann J."/>
            <person name="Jimenez D.J."/>
        </authorList>
    </citation>
    <scope>NUCLEOTIDE SEQUENCE</scope>
    <source>
        <strain evidence="2">MAG 4196</strain>
    </source>
</reference>
<feature type="domain" description="Glycosyltransferase 2-like" evidence="1">
    <location>
        <begin position="10"/>
        <end position="169"/>
    </location>
</feature>
<dbReference type="PANTHER" id="PTHR22916">
    <property type="entry name" value="GLYCOSYLTRANSFERASE"/>
    <property type="match status" value="1"/>
</dbReference>
<dbReference type="PANTHER" id="PTHR22916:SF3">
    <property type="entry name" value="UDP-GLCNAC:BETAGAL BETA-1,3-N-ACETYLGLUCOSAMINYLTRANSFERASE-LIKE PROTEIN 1"/>
    <property type="match status" value="1"/>
</dbReference>